<accession>A0A9W8IAF7</accession>
<comment type="caution">
    <text evidence="2">The sequence shown here is derived from an EMBL/GenBank/DDBJ whole genome shotgun (WGS) entry which is preliminary data.</text>
</comment>
<dbReference type="Gene3D" id="3.30.300.90">
    <property type="entry name" value="BolA-like"/>
    <property type="match status" value="1"/>
</dbReference>
<dbReference type="OrthoDB" id="411584at2759"/>
<evidence type="ECO:0000313" key="2">
    <source>
        <dbReference type="EMBL" id="KAJ2851646.1"/>
    </source>
</evidence>
<dbReference type="PANTHER" id="PTHR46230:SF7">
    <property type="entry name" value="BOLA-LIKE PROTEIN 1"/>
    <property type="match status" value="1"/>
</dbReference>
<dbReference type="PANTHER" id="PTHR46230">
    <property type="match status" value="1"/>
</dbReference>
<dbReference type="SUPFAM" id="SSF82657">
    <property type="entry name" value="BolA-like"/>
    <property type="match status" value="1"/>
</dbReference>
<gene>
    <name evidence="2" type="primary">uvi31</name>
    <name evidence="2" type="ORF">IWW36_000969</name>
</gene>
<dbReference type="PIRSF" id="PIRSF003113">
    <property type="entry name" value="BolA"/>
    <property type="match status" value="1"/>
</dbReference>
<dbReference type="EMBL" id="JANBUW010000010">
    <property type="protein sequence ID" value="KAJ2851646.1"/>
    <property type="molecule type" value="Genomic_DNA"/>
</dbReference>
<proteinExistence type="inferred from homology"/>
<organism evidence="2 3">
    <name type="scientific">Coemansia brasiliensis</name>
    <dbReference type="NCBI Taxonomy" id="2650707"/>
    <lineage>
        <taxon>Eukaryota</taxon>
        <taxon>Fungi</taxon>
        <taxon>Fungi incertae sedis</taxon>
        <taxon>Zoopagomycota</taxon>
        <taxon>Kickxellomycotina</taxon>
        <taxon>Kickxellomycetes</taxon>
        <taxon>Kickxellales</taxon>
        <taxon>Kickxellaceae</taxon>
        <taxon>Coemansia</taxon>
    </lineage>
</organism>
<comment type="similarity">
    <text evidence="1">Belongs to the BolA/IbaG family.</text>
</comment>
<name>A0A9W8IAF7_9FUNG</name>
<reference evidence="2" key="1">
    <citation type="submission" date="2022-07" db="EMBL/GenBank/DDBJ databases">
        <title>Phylogenomic reconstructions and comparative analyses of Kickxellomycotina fungi.</title>
        <authorList>
            <person name="Reynolds N.K."/>
            <person name="Stajich J.E."/>
            <person name="Barry K."/>
            <person name="Grigoriev I.V."/>
            <person name="Crous P."/>
            <person name="Smith M.E."/>
        </authorList>
    </citation>
    <scope>NUCLEOTIDE SEQUENCE</scope>
    <source>
        <strain evidence="2">NRRL 1566</strain>
    </source>
</reference>
<dbReference type="InterPro" id="IPR002634">
    <property type="entry name" value="BolA"/>
</dbReference>
<dbReference type="Proteomes" id="UP001139887">
    <property type="component" value="Unassembled WGS sequence"/>
</dbReference>
<keyword evidence="3" id="KW-1185">Reference proteome</keyword>
<evidence type="ECO:0000256" key="1">
    <source>
        <dbReference type="RuleBase" id="RU003860"/>
    </source>
</evidence>
<sequence length="106" mass="11990">MSLQPASKEGPIEKLIRERITQALEPTSLKIINESHLHRHHAAMKGVTSVETHFRVKIVSEKFDGIRMIKRHREVYRLLADKMKASDGIHALALDTKTPAESIATQ</sequence>
<dbReference type="AlphaFoldDB" id="A0A9W8IAF7"/>
<dbReference type="GO" id="GO:0044572">
    <property type="term" value="P:[4Fe-4S] cluster assembly"/>
    <property type="evidence" value="ECO:0007669"/>
    <property type="project" value="TreeGrafter"/>
</dbReference>
<dbReference type="Pfam" id="PF01722">
    <property type="entry name" value="BolA"/>
    <property type="match status" value="1"/>
</dbReference>
<evidence type="ECO:0000313" key="3">
    <source>
        <dbReference type="Proteomes" id="UP001139887"/>
    </source>
</evidence>
<dbReference type="InterPro" id="IPR036065">
    <property type="entry name" value="BolA-like_sf"/>
</dbReference>
<protein>
    <submittedName>
        <fullName evidence="2">BolA domain UV induced protein Uvi31</fullName>
    </submittedName>
</protein>
<dbReference type="GO" id="GO:0005759">
    <property type="term" value="C:mitochondrial matrix"/>
    <property type="evidence" value="ECO:0007669"/>
    <property type="project" value="TreeGrafter"/>
</dbReference>